<feature type="non-terminal residue" evidence="1">
    <location>
        <position position="1"/>
    </location>
</feature>
<proteinExistence type="predicted"/>
<dbReference type="AlphaFoldDB" id="A0A816H890"/>
<dbReference type="Proteomes" id="UP000663828">
    <property type="component" value="Unassembled WGS sequence"/>
</dbReference>
<protein>
    <submittedName>
        <fullName evidence="1">Uncharacterized protein</fullName>
    </submittedName>
</protein>
<name>A0A816H890_ADIRI</name>
<keyword evidence="2" id="KW-1185">Reference proteome</keyword>
<organism evidence="1 2">
    <name type="scientific">Adineta ricciae</name>
    <name type="common">Rotifer</name>
    <dbReference type="NCBI Taxonomy" id="249248"/>
    <lineage>
        <taxon>Eukaryota</taxon>
        <taxon>Metazoa</taxon>
        <taxon>Spiralia</taxon>
        <taxon>Gnathifera</taxon>
        <taxon>Rotifera</taxon>
        <taxon>Eurotatoria</taxon>
        <taxon>Bdelloidea</taxon>
        <taxon>Adinetida</taxon>
        <taxon>Adinetidae</taxon>
        <taxon>Adineta</taxon>
    </lineage>
</organism>
<comment type="caution">
    <text evidence="1">The sequence shown here is derived from an EMBL/GenBank/DDBJ whole genome shotgun (WGS) entry which is preliminary data.</text>
</comment>
<accession>A0A816H890</accession>
<dbReference type="EMBL" id="CAJNOR010015907">
    <property type="protein sequence ID" value="CAF1683631.1"/>
    <property type="molecule type" value="Genomic_DNA"/>
</dbReference>
<evidence type="ECO:0000313" key="1">
    <source>
        <dbReference type="EMBL" id="CAF1683631.1"/>
    </source>
</evidence>
<reference evidence="1" key="1">
    <citation type="submission" date="2021-02" db="EMBL/GenBank/DDBJ databases">
        <authorList>
            <person name="Nowell W R."/>
        </authorList>
    </citation>
    <scope>NUCLEOTIDE SEQUENCE</scope>
</reference>
<evidence type="ECO:0000313" key="2">
    <source>
        <dbReference type="Proteomes" id="UP000663828"/>
    </source>
</evidence>
<feature type="non-terminal residue" evidence="1">
    <location>
        <position position="349"/>
    </location>
</feature>
<sequence>DAVIQRYLYTCETLLLNIPQHGLYNFAYSEDPNVPLLSIIVENDIDKHTVVYNEYNVFEPPTLIINRNDQVWFEPSSAAKVETIYQTDEFGEELVVDQPVFRPQEKSVNFFMKSFPETGIFYFSTANDAKDETHPVAIIVLPDVRFHYRTVGKNSFDNKPIITDINDFIIWKFEETISHNVGYIQSNDRLQDLIACHDRAVPGRYRQCLGIECIQSGTFFFANPDFERVTGSTEDRLVATIIVEPHFSQNCFVVGNYDFVPSVLHIAENDTVSWVLANPAQTDRIYVRSVDDNEEVDDNALINRNITKFIHSVQHLHTFHQTGEYIVRSNRFQQTATVFVHSEKTIKDQ</sequence>
<gene>
    <name evidence="1" type="ORF">XAT740_LOCUS61249</name>
</gene>